<dbReference type="GO" id="GO:0044782">
    <property type="term" value="P:cilium organization"/>
    <property type="evidence" value="ECO:0007669"/>
    <property type="project" value="TreeGrafter"/>
</dbReference>
<proteinExistence type="predicted"/>
<evidence type="ECO:0000313" key="1">
    <source>
        <dbReference type="EMBL" id="JAS99836.1"/>
    </source>
</evidence>
<accession>A0A1B6JKN5</accession>
<protein>
    <submittedName>
        <fullName evidence="1">Uncharacterized protein</fullName>
    </submittedName>
</protein>
<sequence>MDKVVDPWSGVDSHDSDLLARTSKVFEDNFVSKHSDKLPDSAQYLASLENKLARIKSGKGCKKTEGKELIKSLEESSDSCMYRLIAGDTYSLTEEDLLLEAPVGDSLSTKWLRSQVNPEQALTVGELVELVKADYLAQNCSDTETVDKSD</sequence>
<organism evidence="1">
    <name type="scientific">Homalodisca liturata</name>
    <dbReference type="NCBI Taxonomy" id="320908"/>
    <lineage>
        <taxon>Eukaryota</taxon>
        <taxon>Metazoa</taxon>
        <taxon>Ecdysozoa</taxon>
        <taxon>Arthropoda</taxon>
        <taxon>Hexapoda</taxon>
        <taxon>Insecta</taxon>
        <taxon>Pterygota</taxon>
        <taxon>Neoptera</taxon>
        <taxon>Paraneoptera</taxon>
        <taxon>Hemiptera</taxon>
        <taxon>Auchenorrhyncha</taxon>
        <taxon>Membracoidea</taxon>
        <taxon>Cicadellidae</taxon>
        <taxon>Cicadellinae</taxon>
        <taxon>Proconiini</taxon>
        <taxon>Homalodisca</taxon>
    </lineage>
</organism>
<dbReference type="AlphaFoldDB" id="A0A1B6JKN5"/>
<dbReference type="PANTHER" id="PTHR31800">
    <property type="entry name" value="COILED-COIL DOMAIN-CONTAINING PROTEIN 32"/>
    <property type="match status" value="1"/>
</dbReference>
<dbReference type="EMBL" id="GECU01007870">
    <property type="protein sequence ID" value="JAS99836.1"/>
    <property type="molecule type" value="Transcribed_RNA"/>
</dbReference>
<dbReference type="Pfam" id="PF14989">
    <property type="entry name" value="CCDC32"/>
    <property type="match status" value="1"/>
</dbReference>
<dbReference type="InterPro" id="IPR028039">
    <property type="entry name" value="CCDC32"/>
</dbReference>
<reference evidence="1" key="1">
    <citation type="submission" date="2015-11" db="EMBL/GenBank/DDBJ databases">
        <title>De novo transcriptome assembly of four potential Pierce s Disease insect vectors from Arizona vineyards.</title>
        <authorList>
            <person name="Tassone E.E."/>
        </authorList>
    </citation>
    <scope>NUCLEOTIDE SEQUENCE</scope>
</reference>
<name>A0A1B6JKN5_9HEMI</name>
<dbReference type="PANTHER" id="PTHR31800:SF1">
    <property type="entry name" value="COILED-COIL DOMAIN-CONTAINING PROTEIN 32"/>
    <property type="match status" value="1"/>
</dbReference>
<gene>
    <name evidence="1" type="ORF">g.40539</name>
</gene>